<keyword evidence="1" id="KW-1133">Transmembrane helix</keyword>
<evidence type="ECO:0000313" key="2">
    <source>
        <dbReference type="EMBL" id="ETO13188.1"/>
    </source>
</evidence>
<dbReference type="EMBL" id="ASPP01020768">
    <property type="protein sequence ID" value="ETO13188.1"/>
    <property type="molecule type" value="Genomic_DNA"/>
</dbReference>
<keyword evidence="3" id="KW-1185">Reference proteome</keyword>
<accession>X6MGP5</accession>
<evidence type="ECO:0000313" key="3">
    <source>
        <dbReference type="Proteomes" id="UP000023152"/>
    </source>
</evidence>
<sequence length="245" mass="29099">MPHQRSYLLEENRERLLSNTVSKKSLSKSSKRLCAYLYILCVKSKKKKKKRKDPKHFFWSFFFLKKKKKNEWNYIMKVKTYVSEDTPTEMKPIRLVLPHHRRQHSEESKSKCRTCLAQGEQTATGNALTNMLIVRGNESQSNMEADAKSGSVAKKRYSISWLDNFSYTITKHEVNHWWNNHLFVFKNYKSAFCVIEKKQLHHVQTNFQTNSKPRKLFGQRIYQNSLAALSRFIYLCICCFVLFCF</sequence>
<keyword evidence="1" id="KW-0812">Transmembrane</keyword>
<dbReference type="OrthoDB" id="6043894at2759"/>
<reference evidence="2 3" key="1">
    <citation type="journal article" date="2013" name="Curr. Biol.">
        <title>The Genome of the Foraminiferan Reticulomyxa filosa.</title>
        <authorList>
            <person name="Glockner G."/>
            <person name="Hulsmann N."/>
            <person name="Schleicher M."/>
            <person name="Noegel A.A."/>
            <person name="Eichinger L."/>
            <person name="Gallinger C."/>
            <person name="Pawlowski J."/>
            <person name="Sierra R."/>
            <person name="Euteneuer U."/>
            <person name="Pillet L."/>
            <person name="Moustafa A."/>
            <person name="Platzer M."/>
            <person name="Groth M."/>
            <person name="Szafranski K."/>
            <person name="Schliwa M."/>
        </authorList>
    </citation>
    <scope>NUCLEOTIDE SEQUENCE [LARGE SCALE GENOMIC DNA]</scope>
</reference>
<protein>
    <submittedName>
        <fullName evidence="2">Uncharacterized protein</fullName>
    </submittedName>
</protein>
<dbReference type="Proteomes" id="UP000023152">
    <property type="component" value="Unassembled WGS sequence"/>
</dbReference>
<feature type="non-terminal residue" evidence="2">
    <location>
        <position position="245"/>
    </location>
</feature>
<dbReference type="AlphaFoldDB" id="X6MGP5"/>
<feature type="transmembrane region" description="Helical" evidence="1">
    <location>
        <begin position="221"/>
        <end position="243"/>
    </location>
</feature>
<name>X6MGP5_RETFI</name>
<keyword evidence="1" id="KW-0472">Membrane</keyword>
<comment type="caution">
    <text evidence="2">The sequence shown here is derived from an EMBL/GenBank/DDBJ whole genome shotgun (WGS) entry which is preliminary data.</text>
</comment>
<organism evidence="2 3">
    <name type="scientific">Reticulomyxa filosa</name>
    <dbReference type="NCBI Taxonomy" id="46433"/>
    <lineage>
        <taxon>Eukaryota</taxon>
        <taxon>Sar</taxon>
        <taxon>Rhizaria</taxon>
        <taxon>Retaria</taxon>
        <taxon>Foraminifera</taxon>
        <taxon>Monothalamids</taxon>
        <taxon>Reticulomyxidae</taxon>
        <taxon>Reticulomyxa</taxon>
    </lineage>
</organism>
<proteinExistence type="predicted"/>
<evidence type="ECO:0000256" key="1">
    <source>
        <dbReference type="SAM" id="Phobius"/>
    </source>
</evidence>
<gene>
    <name evidence="2" type="ORF">RFI_24189</name>
</gene>